<dbReference type="InterPro" id="IPR045033">
    <property type="entry name" value="PILS1/3/4/5/7"/>
</dbReference>
<comment type="caution">
    <text evidence="11">The sequence shown here is derived from an EMBL/GenBank/DDBJ whole genome shotgun (WGS) entry which is preliminary data.</text>
</comment>
<feature type="transmembrane region" description="Helical" evidence="10">
    <location>
        <begin position="70"/>
        <end position="94"/>
    </location>
</feature>
<dbReference type="GO" id="GO:0080162">
    <property type="term" value="P:endoplasmic reticulum to cytosol auxin transport"/>
    <property type="evidence" value="ECO:0007669"/>
    <property type="project" value="InterPro"/>
</dbReference>
<evidence type="ECO:0000256" key="9">
    <source>
        <dbReference type="ARBA" id="ARBA00025752"/>
    </source>
</evidence>
<sequence>MGFLDLFVVASMPVLKVLLVTGLGLYLALDHIDVMGESTRKQLNRIVYSVFNPALVGSNLARTITSESILLLWFMPINILLTFIIGSALGWILIKLTRAPQRLKGLILGCCAAGNMGNLPLIIVPAVCKEKASPFGDPDVCHGYGMAYASLSMAVGAIYLWSYVYNIVRVSSSSAHEGLKTVDPIKNAKSAMEIDNSVQDCIQPLLYPEKQGASYEPILPWSISETRDQVSTWSKVKQRLSMILGKIHMRSMLTPSTTGAIVGFAIGLVPFIRSLMIGTNAPFRVFEDTASLIGGAAIPSVTLIMGGNLLRGLRVSGIQPSLVVGVIAIRYIFLPLIGILIVRGAIYLGLVHSDPLYLFILLLQYALPPAMNIGTITQLFGAGESECSVVMLWTYGLASVALTLWSTFFMWLVS</sequence>
<evidence type="ECO:0000256" key="8">
    <source>
        <dbReference type="ARBA" id="ARBA00025100"/>
    </source>
</evidence>
<evidence type="ECO:0000313" key="12">
    <source>
        <dbReference type="Proteomes" id="UP001346149"/>
    </source>
</evidence>
<feature type="transmembrane region" description="Helical" evidence="10">
    <location>
        <begin position="356"/>
        <end position="380"/>
    </location>
</feature>
<evidence type="ECO:0000256" key="3">
    <source>
        <dbReference type="ARBA" id="ARBA00022692"/>
    </source>
</evidence>
<dbReference type="PANTHER" id="PTHR31651:SF33">
    <property type="entry name" value="PROTEIN PIN-LIKES 1"/>
    <property type="match status" value="1"/>
</dbReference>
<gene>
    <name evidence="11" type="ORF">SAY86_031332</name>
</gene>
<keyword evidence="7" id="KW-0927">Auxin signaling pathway</keyword>
<comment type="function">
    <text evidence="8">Involved in cellular auxin homeostasis by regulating auxin metabolism. Regulates intracellular auxin accumulation at the endoplasmic reticulum and thus auxin availability for nuclear auxin signaling.</text>
</comment>
<organism evidence="11 12">
    <name type="scientific">Trapa natans</name>
    <name type="common">Water chestnut</name>
    <dbReference type="NCBI Taxonomy" id="22666"/>
    <lineage>
        <taxon>Eukaryota</taxon>
        <taxon>Viridiplantae</taxon>
        <taxon>Streptophyta</taxon>
        <taxon>Embryophyta</taxon>
        <taxon>Tracheophyta</taxon>
        <taxon>Spermatophyta</taxon>
        <taxon>Magnoliopsida</taxon>
        <taxon>eudicotyledons</taxon>
        <taxon>Gunneridae</taxon>
        <taxon>Pentapetalae</taxon>
        <taxon>rosids</taxon>
        <taxon>malvids</taxon>
        <taxon>Myrtales</taxon>
        <taxon>Lythraceae</taxon>
        <taxon>Trapa</taxon>
    </lineage>
</organism>
<dbReference type="Proteomes" id="UP001346149">
    <property type="component" value="Unassembled WGS sequence"/>
</dbReference>
<reference evidence="11 12" key="1">
    <citation type="journal article" date="2023" name="Hortic Res">
        <title>Pangenome of water caltrop reveals structural variations and asymmetric subgenome divergence after allopolyploidization.</title>
        <authorList>
            <person name="Zhang X."/>
            <person name="Chen Y."/>
            <person name="Wang L."/>
            <person name="Yuan Y."/>
            <person name="Fang M."/>
            <person name="Shi L."/>
            <person name="Lu R."/>
            <person name="Comes H.P."/>
            <person name="Ma Y."/>
            <person name="Chen Y."/>
            <person name="Huang G."/>
            <person name="Zhou Y."/>
            <person name="Zheng Z."/>
            <person name="Qiu Y."/>
        </authorList>
    </citation>
    <scope>NUCLEOTIDE SEQUENCE [LARGE SCALE GENOMIC DNA]</scope>
    <source>
        <strain evidence="11">F231</strain>
    </source>
</reference>
<protein>
    <recommendedName>
        <fullName evidence="13">Auxin efflux carrier family protein</fullName>
    </recommendedName>
</protein>
<feature type="transmembrane region" description="Helical" evidence="10">
    <location>
        <begin position="106"/>
        <end position="127"/>
    </location>
</feature>
<feature type="transmembrane region" description="Helical" evidence="10">
    <location>
        <begin position="252"/>
        <end position="272"/>
    </location>
</feature>
<evidence type="ECO:0000256" key="5">
    <source>
        <dbReference type="ARBA" id="ARBA00022989"/>
    </source>
</evidence>
<evidence type="ECO:0008006" key="13">
    <source>
        <dbReference type="Google" id="ProtNLM"/>
    </source>
</evidence>
<keyword evidence="3 10" id="KW-0812">Transmembrane</keyword>
<feature type="transmembrane region" description="Helical" evidence="10">
    <location>
        <begin position="147"/>
        <end position="168"/>
    </location>
</feature>
<dbReference type="AlphaFoldDB" id="A0AAN7LTV4"/>
<keyword evidence="5 10" id="KW-1133">Transmembrane helix</keyword>
<keyword evidence="2" id="KW-0813">Transport</keyword>
<evidence type="ECO:0000256" key="2">
    <source>
        <dbReference type="ARBA" id="ARBA00022448"/>
    </source>
</evidence>
<evidence type="ECO:0000313" key="11">
    <source>
        <dbReference type="EMBL" id="KAK4790919.1"/>
    </source>
</evidence>
<dbReference type="InterPro" id="IPR004776">
    <property type="entry name" value="Mem_transp_PIN-like"/>
</dbReference>
<keyword evidence="6 10" id="KW-0472">Membrane</keyword>
<dbReference type="GO" id="GO:0005789">
    <property type="term" value="C:endoplasmic reticulum membrane"/>
    <property type="evidence" value="ECO:0007669"/>
    <property type="project" value="UniProtKB-SubCell"/>
</dbReference>
<dbReference type="GO" id="GO:0009734">
    <property type="term" value="P:auxin-activated signaling pathway"/>
    <property type="evidence" value="ECO:0007669"/>
    <property type="project" value="UniProtKB-KW"/>
</dbReference>
<comment type="subcellular location">
    <subcellularLocation>
        <location evidence="1">Endoplasmic reticulum membrane</location>
        <topology evidence="1">Multi-pass membrane protein</topology>
    </subcellularLocation>
</comment>
<feature type="transmembrane region" description="Helical" evidence="10">
    <location>
        <begin position="292"/>
        <end position="310"/>
    </location>
</feature>
<dbReference type="Pfam" id="PF03547">
    <property type="entry name" value="Mem_trans"/>
    <property type="match status" value="1"/>
</dbReference>
<accession>A0AAN7LTV4</accession>
<evidence type="ECO:0000256" key="7">
    <source>
        <dbReference type="ARBA" id="ARBA00023294"/>
    </source>
</evidence>
<proteinExistence type="inferred from homology"/>
<name>A0AAN7LTV4_TRANT</name>
<feature type="transmembrane region" description="Helical" evidence="10">
    <location>
        <begin position="392"/>
        <end position="413"/>
    </location>
</feature>
<comment type="similarity">
    <text evidence="9">Belongs to the auxin efflux carrier (TC 2.A.69.2) family.</text>
</comment>
<evidence type="ECO:0000256" key="6">
    <source>
        <dbReference type="ARBA" id="ARBA00023136"/>
    </source>
</evidence>
<evidence type="ECO:0000256" key="10">
    <source>
        <dbReference type="SAM" id="Phobius"/>
    </source>
</evidence>
<keyword evidence="4" id="KW-0256">Endoplasmic reticulum</keyword>
<dbReference type="EMBL" id="JAXQNO010000009">
    <property type="protein sequence ID" value="KAK4790919.1"/>
    <property type="molecule type" value="Genomic_DNA"/>
</dbReference>
<dbReference type="PANTHER" id="PTHR31651">
    <property type="match status" value="1"/>
</dbReference>
<keyword evidence="12" id="KW-1185">Reference proteome</keyword>
<feature type="transmembrane region" description="Helical" evidence="10">
    <location>
        <begin position="6"/>
        <end position="26"/>
    </location>
</feature>
<evidence type="ECO:0000256" key="4">
    <source>
        <dbReference type="ARBA" id="ARBA00022824"/>
    </source>
</evidence>
<evidence type="ECO:0000256" key="1">
    <source>
        <dbReference type="ARBA" id="ARBA00004477"/>
    </source>
</evidence>
<feature type="transmembrane region" description="Helical" evidence="10">
    <location>
        <begin position="322"/>
        <end position="350"/>
    </location>
</feature>